<organism evidence="1 2">
    <name type="scientific">Candidatus Scalindua rubra</name>
    <dbReference type="NCBI Taxonomy" id="1872076"/>
    <lineage>
        <taxon>Bacteria</taxon>
        <taxon>Pseudomonadati</taxon>
        <taxon>Planctomycetota</taxon>
        <taxon>Candidatus Brocadiia</taxon>
        <taxon>Candidatus Brocadiales</taxon>
        <taxon>Candidatus Scalinduaceae</taxon>
        <taxon>Candidatus Scalindua</taxon>
    </lineage>
</organism>
<accession>A0A1E3X256</accession>
<dbReference type="Proteomes" id="UP000094056">
    <property type="component" value="Unassembled WGS sequence"/>
</dbReference>
<protein>
    <submittedName>
        <fullName evidence="1">Uncharacterized protein</fullName>
    </submittedName>
</protein>
<name>A0A1E3X256_9BACT</name>
<evidence type="ECO:0000313" key="2">
    <source>
        <dbReference type="Proteomes" id="UP000094056"/>
    </source>
</evidence>
<comment type="caution">
    <text evidence="1">The sequence shown here is derived from an EMBL/GenBank/DDBJ whole genome shotgun (WGS) entry which is preliminary data.</text>
</comment>
<proteinExistence type="predicted"/>
<reference evidence="1 2" key="1">
    <citation type="submission" date="2016-07" db="EMBL/GenBank/DDBJ databases">
        <title>Draft genome of Scalindua rubra, obtained from a brine-seawater interface in the Red Sea, sheds light on salt adaptation in anammox bacteria.</title>
        <authorList>
            <person name="Speth D.R."/>
            <person name="Lagkouvardos I."/>
            <person name="Wang Y."/>
            <person name="Qian P.-Y."/>
            <person name="Dutilh B.E."/>
            <person name="Jetten M.S."/>
        </authorList>
    </citation>
    <scope>NUCLEOTIDE SEQUENCE [LARGE SCALE GENOMIC DNA]</scope>
    <source>
        <strain evidence="1">BSI-1</strain>
    </source>
</reference>
<dbReference type="EMBL" id="MAYW01000374">
    <property type="protein sequence ID" value="ODS29783.1"/>
    <property type="molecule type" value="Genomic_DNA"/>
</dbReference>
<gene>
    <name evidence="1" type="ORF">SCARUB_05113</name>
</gene>
<dbReference type="AlphaFoldDB" id="A0A1E3X256"/>
<sequence>MKTTISLFVCLMTMVNLLLSQIEPPFECGTDDSDLRDLTVDDIRGGTYIPSIGELKVLVVFTRLIDDNDDWSNWPLDATTVAELSPD</sequence>
<evidence type="ECO:0000313" key="1">
    <source>
        <dbReference type="EMBL" id="ODS29783.1"/>
    </source>
</evidence>